<feature type="compositionally biased region" description="Basic and acidic residues" evidence="8">
    <location>
        <begin position="9"/>
        <end position="37"/>
    </location>
</feature>
<dbReference type="CDD" id="cd18793">
    <property type="entry name" value="SF2_C_SNF"/>
    <property type="match status" value="1"/>
</dbReference>
<evidence type="ECO:0000256" key="8">
    <source>
        <dbReference type="SAM" id="MobiDB-lite"/>
    </source>
</evidence>
<evidence type="ECO:0000259" key="9">
    <source>
        <dbReference type="PROSITE" id="PS51192"/>
    </source>
</evidence>
<dbReference type="PANTHER" id="PTHR45623:SF54">
    <property type="entry name" value="SWI_SNF RELATED, MATRIX ASSOCIATED, ACTIN DEPENDENT REGULATOR OF CHROMATIN, SUBFAMILY A, MEMBER 5"/>
    <property type="match status" value="1"/>
</dbReference>
<keyword evidence="3" id="KW-0597">Phosphoprotein</keyword>
<keyword evidence="6" id="KW-0156">Chromatin regulator</keyword>
<feature type="region of interest" description="Disordered" evidence="8">
    <location>
        <begin position="88"/>
        <end position="137"/>
    </location>
</feature>
<dbReference type="InterPro" id="IPR014001">
    <property type="entry name" value="Helicase_ATP-bd"/>
</dbReference>
<dbReference type="InterPro" id="IPR000330">
    <property type="entry name" value="SNF2_N"/>
</dbReference>
<dbReference type="Pfam" id="PF09111">
    <property type="entry name" value="SLIDE"/>
    <property type="match status" value="1"/>
</dbReference>
<proteinExistence type="inferred from homology"/>
<dbReference type="GO" id="GO:0003677">
    <property type="term" value="F:DNA binding"/>
    <property type="evidence" value="ECO:0007669"/>
    <property type="project" value="InterPro"/>
</dbReference>
<dbReference type="InterPro" id="IPR036306">
    <property type="entry name" value="ISWI_HAND-dom_sf"/>
</dbReference>
<dbReference type="GO" id="GO:0042393">
    <property type="term" value="F:histone binding"/>
    <property type="evidence" value="ECO:0007669"/>
    <property type="project" value="TreeGrafter"/>
</dbReference>
<keyword evidence="7" id="KW-0539">Nucleus</keyword>
<dbReference type="InterPro" id="IPR027417">
    <property type="entry name" value="P-loop_NTPase"/>
</dbReference>
<dbReference type="Gene3D" id="1.10.1040.30">
    <property type="entry name" value="ISWI, HAND domain"/>
    <property type="match status" value="1"/>
</dbReference>
<dbReference type="Gene3D" id="1.10.10.60">
    <property type="entry name" value="Homeodomain-like"/>
    <property type="match status" value="1"/>
</dbReference>
<dbReference type="GO" id="GO:0140658">
    <property type="term" value="F:ATP-dependent chromatin remodeler activity"/>
    <property type="evidence" value="ECO:0007669"/>
    <property type="project" value="TreeGrafter"/>
</dbReference>
<dbReference type="Gene3D" id="3.40.50.10810">
    <property type="entry name" value="Tandem AAA-ATPase domain"/>
    <property type="match status" value="1"/>
</dbReference>
<evidence type="ECO:0000259" key="11">
    <source>
        <dbReference type="PROSITE" id="PS51293"/>
    </source>
</evidence>
<dbReference type="InterPro" id="IPR049730">
    <property type="entry name" value="SNF2/RAD54-like_C"/>
</dbReference>
<feature type="region of interest" description="Disordered" evidence="8">
    <location>
        <begin position="917"/>
        <end position="954"/>
    </location>
</feature>
<evidence type="ECO:0000256" key="3">
    <source>
        <dbReference type="ARBA" id="ARBA00022553"/>
    </source>
</evidence>
<dbReference type="AlphaFoldDB" id="A0AAD9F1Z1"/>
<evidence type="ECO:0000313" key="13">
    <source>
        <dbReference type="Proteomes" id="UP001228049"/>
    </source>
</evidence>
<dbReference type="PROSITE" id="PS51194">
    <property type="entry name" value="HELICASE_CTER"/>
    <property type="match status" value="1"/>
</dbReference>
<dbReference type="FunFam" id="3.40.50.300:FF:000082">
    <property type="entry name" value="ISWI chromatin remodeling complex ATPase ISW1"/>
    <property type="match status" value="1"/>
</dbReference>
<comment type="subcellular location">
    <subcellularLocation>
        <location evidence="1">Nucleus</location>
    </subcellularLocation>
</comment>
<dbReference type="PROSITE" id="PS51192">
    <property type="entry name" value="HELICASE_ATP_BIND_1"/>
    <property type="match status" value="1"/>
</dbReference>
<dbReference type="InterPro" id="IPR015195">
    <property type="entry name" value="SLIDE"/>
</dbReference>
<evidence type="ECO:0000256" key="2">
    <source>
        <dbReference type="ARBA" id="ARBA00009687"/>
    </source>
</evidence>
<evidence type="ECO:0000256" key="5">
    <source>
        <dbReference type="ARBA" id="ARBA00022801"/>
    </source>
</evidence>
<dbReference type="Proteomes" id="UP001228049">
    <property type="component" value="Unassembled WGS sequence"/>
</dbReference>
<organism evidence="12 13">
    <name type="scientific">Dissostichus eleginoides</name>
    <name type="common">Patagonian toothfish</name>
    <name type="synonym">Dissostichus amissus</name>
    <dbReference type="NCBI Taxonomy" id="100907"/>
    <lineage>
        <taxon>Eukaryota</taxon>
        <taxon>Metazoa</taxon>
        <taxon>Chordata</taxon>
        <taxon>Craniata</taxon>
        <taxon>Vertebrata</taxon>
        <taxon>Euteleostomi</taxon>
        <taxon>Actinopterygii</taxon>
        <taxon>Neopterygii</taxon>
        <taxon>Teleostei</taxon>
        <taxon>Neoteleostei</taxon>
        <taxon>Acanthomorphata</taxon>
        <taxon>Eupercaria</taxon>
        <taxon>Perciformes</taxon>
        <taxon>Notothenioidei</taxon>
        <taxon>Nototheniidae</taxon>
        <taxon>Dissostichus</taxon>
    </lineage>
</organism>
<dbReference type="GO" id="GO:0031491">
    <property type="term" value="F:nucleosome binding"/>
    <property type="evidence" value="ECO:0007669"/>
    <property type="project" value="InterPro"/>
</dbReference>
<dbReference type="SUPFAM" id="SSF52540">
    <property type="entry name" value="P-loop containing nucleoside triphosphate hydrolases"/>
    <property type="match status" value="2"/>
</dbReference>
<dbReference type="SMART" id="SM00490">
    <property type="entry name" value="HELICc"/>
    <property type="match status" value="1"/>
</dbReference>
<evidence type="ECO:0000259" key="10">
    <source>
        <dbReference type="PROSITE" id="PS51194"/>
    </source>
</evidence>
<feature type="compositionally biased region" description="Basic and acidic residues" evidence="8">
    <location>
        <begin position="937"/>
        <end position="946"/>
    </location>
</feature>
<dbReference type="InterPro" id="IPR001650">
    <property type="entry name" value="Helicase_C-like"/>
</dbReference>
<name>A0AAD9F1Z1_DISEL</name>
<evidence type="ECO:0000256" key="6">
    <source>
        <dbReference type="ARBA" id="ARBA00022853"/>
    </source>
</evidence>
<keyword evidence="5" id="KW-0378">Hydrolase</keyword>
<dbReference type="PROSITE" id="PS51293">
    <property type="entry name" value="SANT"/>
    <property type="match status" value="1"/>
</dbReference>
<protein>
    <submittedName>
        <fullName evidence="12">SWI/SNF-related matrix-associated actin-dependent regulator of chromatin subfamily A member 5</fullName>
    </submittedName>
</protein>
<feature type="domain" description="Helicase C-terminal" evidence="10">
    <location>
        <begin position="427"/>
        <end position="570"/>
    </location>
</feature>
<dbReference type="GO" id="GO:0016887">
    <property type="term" value="F:ATP hydrolysis activity"/>
    <property type="evidence" value="ECO:0007669"/>
    <property type="project" value="TreeGrafter"/>
</dbReference>
<dbReference type="Pfam" id="PF00176">
    <property type="entry name" value="SNF2-rel_dom"/>
    <property type="match status" value="2"/>
</dbReference>
<feature type="region of interest" description="Disordered" evidence="8">
    <location>
        <begin position="1"/>
        <end position="55"/>
    </location>
</feature>
<sequence>MSELLSCVEQREEPTEVPKPEEAEEKTDSSDEGKESASEAGADVQDASSSTKTKETGLGYEEKVLTDRTNRFEYLLKQTELFAHFIQPAAQKTPTSPLKMKPGRPRMKNDEKQNLLSAGDNRHRRTEQEEDEELLSESTKTTNVCVRFDDSPSYVKQGKMRDYQVRGLNWLISLYENGINGILADEMGLGKTLQTISLLGYMKHYRNIPGPHMVLVPKSTLYNWMNEFKRWVPSLRAVCLIGSREQRNALIRDVLLPGEWDVCVTSYEMLIIEKAVFKKFNWRYLVIDEAHRIKNEKSKLSEIDFDSWFDTNNCLGDTKLVERLHTVLRPFLLRRIKADVEKSLLPKKEIKMYVGLSKMQREWYTKILMKDIDILNSAGKMDKMRLLNVLMQLRKCCNHPYLFDGAEPGPPYTTDSHLVVNSGKMVVLDKLLPKMKQQGSRILIFSQMTRVLDILEDYCMWKNYGYCRLDGQTPHEERQISINAYNEPNSPKAGGLGINLATADVVILYDSDWNPQVDLQAMDRAHRIGQTKQVRVFRFITENTVEERIVERAEMKLRLDSIVIQQGRLVDPGANKLAKDEMLSIIRHGATHVFASKESEITDDDIDAILERGERKTMEIKEKMANLGESSLRNFTVDTENSSVYKFEGEDYREKKKVITNWIEPPKRERKANYAVDAYFREALRVSEPKAPKAPRPPKQPNVQDFQFFPPRLFELLEKEILFYRKTIGYKVPRNPEMPNSGFTIWNKRDFNQFIKANEKWGRDDIENIAREVEGKTPEEVMEYSAVFWERCNELQDIEKIMAQIERGEARIQRRISIKKALDSKIGRYKAPFHQLRISYGTNKGKNYTEEEDRFLICMLHKLGFDKESVYDELRQCIRNSPQFRFDWFLKSRTAMELQRRCNTLITLIERENMELEEREKAEKKKRGPKNASAQKRKSEATPDGRGRRKKLKL</sequence>
<gene>
    <name evidence="12" type="ORF">KUDE01_029523</name>
</gene>
<dbReference type="Pfam" id="PF00271">
    <property type="entry name" value="Helicase_C"/>
    <property type="match status" value="1"/>
</dbReference>
<dbReference type="SUPFAM" id="SSF101224">
    <property type="entry name" value="HAND domain of the nucleosome remodeling ATPase ISWI"/>
    <property type="match status" value="1"/>
</dbReference>
<dbReference type="Gene3D" id="1.20.5.1190">
    <property type="entry name" value="iswi atpase"/>
    <property type="match status" value="1"/>
</dbReference>
<evidence type="ECO:0000313" key="12">
    <source>
        <dbReference type="EMBL" id="KAK1885802.1"/>
    </source>
</evidence>
<dbReference type="InterPro" id="IPR017884">
    <property type="entry name" value="SANT_dom"/>
</dbReference>
<keyword evidence="13" id="KW-1185">Reference proteome</keyword>
<dbReference type="InterPro" id="IPR009057">
    <property type="entry name" value="Homeodomain-like_sf"/>
</dbReference>
<dbReference type="FunFam" id="1.10.10.60:FF:000022">
    <property type="entry name" value="ISWI chromatin-remodeling complex ATPase CHR11 isoform A"/>
    <property type="match status" value="1"/>
</dbReference>
<dbReference type="SMART" id="SM00487">
    <property type="entry name" value="DEXDc"/>
    <property type="match status" value="1"/>
</dbReference>
<dbReference type="InterPro" id="IPR015194">
    <property type="entry name" value="ISWI_HAND-dom"/>
</dbReference>
<dbReference type="GO" id="GO:0031010">
    <property type="term" value="C:ISWI-type complex"/>
    <property type="evidence" value="ECO:0007669"/>
    <property type="project" value="UniProtKB-ARBA"/>
</dbReference>
<evidence type="ECO:0000256" key="1">
    <source>
        <dbReference type="ARBA" id="ARBA00004123"/>
    </source>
</evidence>
<comment type="caution">
    <text evidence="12">The sequence shown here is derived from an EMBL/GenBank/DDBJ whole genome shotgun (WGS) entry which is preliminary data.</text>
</comment>
<dbReference type="GO" id="GO:0005524">
    <property type="term" value="F:ATP binding"/>
    <property type="evidence" value="ECO:0007669"/>
    <property type="project" value="InterPro"/>
</dbReference>
<dbReference type="Gene3D" id="3.40.50.300">
    <property type="entry name" value="P-loop containing nucleotide triphosphate hydrolases"/>
    <property type="match status" value="1"/>
</dbReference>
<dbReference type="SUPFAM" id="SSF46689">
    <property type="entry name" value="Homeodomain-like"/>
    <property type="match status" value="2"/>
</dbReference>
<dbReference type="SMART" id="SM00717">
    <property type="entry name" value="SANT"/>
    <property type="match status" value="2"/>
</dbReference>
<dbReference type="PANTHER" id="PTHR45623">
    <property type="entry name" value="CHROMODOMAIN-HELICASE-DNA-BINDING PROTEIN 3-RELATED-RELATED"/>
    <property type="match status" value="1"/>
</dbReference>
<feature type="domain" description="SANT" evidence="11">
    <location>
        <begin position="741"/>
        <end position="793"/>
    </location>
</feature>
<accession>A0AAD9F1Z1</accession>
<reference evidence="12" key="1">
    <citation type="submission" date="2023-04" db="EMBL/GenBank/DDBJ databases">
        <title>Chromosome-level genome of Chaenocephalus aceratus.</title>
        <authorList>
            <person name="Park H."/>
        </authorList>
    </citation>
    <scope>NUCLEOTIDE SEQUENCE</scope>
    <source>
        <strain evidence="12">DE</strain>
        <tissue evidence="12">Muscle</tissue>
    </source>
</reference>
<feature type="domain" description="Helicase ATP-binding" evidence="9">
    <location>
        <begin position="172"/>
        <end position="357"/>
    </location>
</feature>
<dbReference type="FunFam" id="1.10.10.60:FF:000049">
    <property type="entry name" value="SWI/SNF-related matrix-associated actin-dependent regulator of chromatin subfamily A member"/>
    <property type="match status" value="1"/>
</dbReference>
<dbReference type="InterPro" id="IPR038718">
    <property type="entry name" value="SNF2-like_sf"/>
</dbReference>
<dbReference type="InterPro" id="IPR001005">
    <property type="entry name" value="SANT/Myb"/>
</dbReference>
<dbReference type="EMBL" id="JASDAP010000020">
    <property type="protein sequence ID" value="KAK1885802.1"/>
    <property type="molecule type" value="Genomic_DNA"/>
</dbReference>
<dbReference type="CDD" id="cd00167">
    <property type="entry name" value="SANT"/>
    <property type="match status" value="2"/>
</dbReference>
<dbReference type="Pfam" id="PF09110">
    <property type="entry name" value="HAND"/>
    <property type="match status" value="1"/>
</dbReference>
<evidence type="ECO:0000256" key="4">
    <source>
        <dbReference type="ARBA" id="ARBA00022737"/>
    </source>
</evidence>
<comment type="similarity">
    <text evidence="2">Belongs to the SNF2/RAD54 helicase family. ISWI subfamily.</text>
</comment>
<dbReference type="FunFam" id="1.20.5.1190:FF:000002">
    <property type="entry name" value="SWI/SNF-related matrix-associated actin-dependent regulator of chromatin subfamily A member"/>
    <property type="match status" value="1"/>
</dbReference>
<evidence type="ECO:0000256" key="7">
    <source>
        <dbReference type="ARBA" id="ARBA00023242"/>
    </source>
</evidence>
<keyword evidence="4" id="KW-0677">Repeat</keyword>
<dbReference type="GO" id="GO:0034728">
    <property type="term" value="P:nucleosome organization"/>
    <property type="evidence" value="ECO:0007669"/>
    <property type="project" value="TreeGrafter"/>
</dbReference>